<proteinExistence type="predicted"/>
<name>A0ABY3XDX7_9GAMM</name>
<dbReference type="InterPro" id="IPR037185">
    <property type="entry name" value="EmrE-like"/>
</dbReference>
<accession>A0ABY3XDX7</accession>
<gene>
    <name evidence="3" type="ORF">MOV92_17920</name>
</gene>
<keyword evidence="4" id="KW-1185">Reference proteome</keyword>
<organism evidence="3 4">
    <name type="scientific">Lysobacter gummosus</name>
    <dbReference type="NCBI Taxonomy" id="262324"/>
    <lineage>
        <taxon>Bacteria</taxon>
        <taxon>Pseudomonadati</taxon>
        <taxon>Pseudomonadota</taxon>
        <taxon>Gammaproteobacteria</taxon>
        <taxon>Lysobacterales</taxon>
        <taxon>Lysobacteraceae</taxon>
        <taxon>Lysobacter</taxon>
    </lineage>
</organism>
<keyword evidence="1" id="KW-1133">Transmembrane helix</keyword>
<evidence type="ECO:0000259" key="2">
    <source>
        <dbReference type="Pfam" id="PF00892"/>
    </source>
</evidence>
<feature type="domain" description="EamA" evidence="2">
    <location>
        <begin position="13"/>
        <end position="146"/>
    </location>
</feature>
<dbReference type="SUPFAM" id="SSF103481">
    <property type="entry name" value="Multidrug resistance efflux transporter EmrE"/>
    <property type="match status" value="2"/>
</dbReference>
<feature type="transmembrane region" description="Helical" evidence="1">
    <location>
        <begin position="249"/>
        <end position="268"/>
    </location>
</feature>
<feature type="transmembrane region" description="Helical" evidence="1">
    <location>
        <begin position="41"/>
        <end position="60"/>
    </location>
</feature>
<feature type="domain" description="EamA" evidence="2">
    <location>
        <begin position="159"/>
        <end position="294"/>
    </location>
</feature>
<feature type="transmembrane region" description="Helical" evidence="1">
    <location>
        <begin position="72"/>
        <end position="92"/>
    </location>
</feature>
<evidence type="ECO:0000256" key="1">
    <source>
        <dbReference type="SAM" id="Phobius"/>
    </source>
</evidence>
<keyword evidence="1" id="KW-0472">Membrane</keyword>
<dbReference type="Proteomes" id="UP000829194">
    <property type="component" value="Chromosome"/>
</dbReference>
<reference evidence="3 4" key="1">
    <citation type="submission" date="2022-03" db="EMBL/GenBank/DDBJ databases">
        <title>Complete genome sequence of Lysobacter capsici VKM B-2533 and Lysobacter gummosus 10.1.1, promising sources of lytic agents.</title>
        <authorList>
            <person name="Tarlachkov S.V."/>
            <person name="Kudryakova I.V."/>
            <person name="Afoshin A.S."/>
            <person name="Leontyevskaya E.A."/>
            <person name="Leontyevskaya N.V."/>
        </authorList>
    </citation>
    <scope>NUCLEOTIDE SEQUENCE [LARGE SCALE GENOMIC DNA]</scope>
    <source>
        <strain evidence="3 4">10.1.1</strain>
    </source>
</reference>
<feature type="transmembrane region" description="Helical" evidence="1">
    <location>
        <begin position="98"/>
        <end position="124"/>
    </location>
</feature>
<feature type="transmembrane region" description="Helical" evidence="1">
    <location>
        <begin position="224"/>
        <end position="242"/>
    </location>
</feature>
<evidence type="ECO:0000313" key="3">
    <source>
        <dbReference type="EMBL" id="UNP28358.1"/>
    </source>
</evidence>
<dbReference type="PANTHER" id="PTHR22911">
    <property type="entry name" value="ACYL-MALONYL CONDENSING ENZYME-RELATED"/>
    <property type="match status" value="1"/>
</dbReference>
<feature type="transmembrane region" description="Helical" evidence="1">
    <location>
        <begin position="131"/>
        <end position="150"/>
    </location>
</feature>
<feature type="transmembrane region" description="Helical" evidence="1">
    <location>
        <begin position="193"/>
        <end position="212"/>
    </location>
</feature>
<dbReference type="RefSeq" id="WP_057943954.1">
    <property type="nucleotide sequence ID" value="NZ_CP011131.1"/>
</dbReference>
<feature type="transmembrane region" description="Helical" evidence="1">
    <location>
        <begin position="162"/>
        <end position="181"/>
    </location>
</feature>
<dbReference type="InterPro" id="IPR000620">
    <property type="entry name" value="EamA_dom"/>
</dbReference>
<dbReference type="EMBL" id="CP093547">
    <property type="protein sequence ID" value="UNP28358.1"/>
    <property type="molecule type" value="Genomic_DNA"/>
</dbReference>
<keyword evidence="1" id="KW-0812">Transmembrane</keyword>
<feature type="transmembrane region" description="Helical" evidence="1">
    <location>
        <begin position="280"/>
        <end position="297"/>
    </location>
</feature>
<evidence type="ECO:0000313" key="4">
    <source>
        <dbReference type="Proteomes" id="UP000829194"/>
    </source>
</evidence>
<protein>
    <submittedName>
        <fullName evidence="3">DMT family transporter</fullName>
    </submittedName>
</protein>
<feature type="transmembrane region" description="Helical" evidence="1">
    <location>
        <begin position="12"/>
        <end position="35"/>
    </location>
</feature>
<sequence length="318" mass="34028">MNASSQASSRGALLQMLLGASVISSSAVFVKLVQIGPAASAFWRMALAAVILLVLLGQPWRRGRLRHWRPEGRVLGLVMLGAAFLALDLWLWHRSILYVGVGLSTLLANFQVFVLAGVGAIWLGERAGWKLWLGLSMALVGLALLLAPGWEHMDARFRIGVAFALAAALLYGGFLLAFRAAQARRGKTPNEALQWWLCLGSAAMLGAIVPFGGETLLPASARDWMILTAYAAIAQVLGWLVIGRAMPKLPAGVVGLCLLLQPLLAYVWDVLFFHKRLGGVELIGIALSLAGIFLGLARGDQPLFGPRKDAGEAEDSST</sequence>
<dbReference type="Pfam" id="PF00892">
    <property type="entry name" value="EamA"/>
    <property type="match status" value="2"/>
</dbReference>